<accession>A0A251RWY4</accession>
<keyword evidence="2" id="KW-1185">Reference proteome</keyword>
<name>A0A251RWY4_HELAN</name>
<dbReference type="Proteomes" id="UP000215914">
    <property type="component" value="Chromosome 17"/>
</dbReference>
<dbReference type="InParanoid" id="A0A251RWY4"/>
<proteinExistence type="predicted"/>
<protein>
    <submittedName>
        <fullName evidence="1">Uncharacterized protein</fullName>
    </submittedName>
</protein>
<organism evidence="1 2">
    <name type="scientific">Helianthus annuus</name>
    <name type="common">Common sunflower</name>
    <dbReference type="NCBI Taxonomy" id="4232"/>
    <lineage>
        <taxon>Eukaryota</taxon>
        <taxon>Viridiplantae</taxon>
        <taxon>Streptophyta</taxon>
        <taxon>Embryophyta</taxon>
        <taxon>Tracheophyta</taxon>
        <taxon>Spermatophyta</taxon>
        <taxon>Magnoliopsida</taxon>
        <taxon>eudicotyledons</taxon>
        <taxon>Gunneridae</taxon>
        <taxon>Pentapetalae</taxon>
        <taxon>asterids</taxon>
        <taxon>campanulids</taxon>
        <taxon>Asterales</taxon>
        <taxon>Asteraceae</taxon>
        <taxon>Asteroideae</taxon>
        <taxon>Heliantheae alliance</taxon>
        <taxon>Heliantheae</taxon>
        <taxon>Helianthus</taxon>
    </lineage>
</organism>
<evidence type="ECO:0000313" key="1">
    <source>
        <dbReference type="EMBL" id="OTF87429.1"/>
    </source>
</evidence>
<dbReference type="AlphaFoldDB" id="A0A251RWY4"/>
<gene>
    <name evidence="1" type="ORF">HannXRQ_Chr17g0561701</name>
</gene>
<sequence>MRDLQMMIGENINQYTRFYPKTHSPHGIPTDCPQPLGRMLECSELTLVCSVGLITRFTTVIYQTL</sequence>
<evidence type="ECO:0000313" key="2">
    <source>
        <dbReference type="Proteomes" id="UP000215914"/>
    </source>
</evidence>
<dbReference type="EMBL" id="CM007906">
    <property type="protein sequence ID" value="OTF87429.1"/>
    <property type="molecule type" value="Genomic_DNA"/>
</dbReference>
<reference evidence="2" key="1">
    <citation type="journal article" date="2017" name="Nature">
        <title>The sunflower genome provides insights into oil metabolism, flowering and Asterid evolution.</title>
        <authorList>
            <person name="Badouin H."/>
            <person name="Gouzy J."/>
            <person name="Grassa C.J."/>
            <person name="Murat F."/>
            <person name="Staton S.E."/>
            <person name="Cottret L."/>
            <person name="Lelandais-Briere C."/>
            <person name="Owens G.L."/>
            <person name="Carrere S."/>
            <person name="Mayjonade B."/>
            <person name="Legrand L."/>
            <person name="Gill N."/>
            <person name="Kane N.C."/>
            <person name="Bowers J.E."/>
            <person name="Hubner S."/>
            <person name="Bellec A."/>
            <person name="Berard A."/>
            <person name="Berges H."/>
            <person name="Blanchet N."/>
            <person name="Boniface M.C."/>
            <person name="Brunel D."/>
            <person name="Catrice O."/>
            <person name="Chaidir N."/>
            <person name="Claudel C."/>
            <person name="Donnadieu C."/>
            <person name="Faraut T."/>
            <person name="Fievet G."/>
            <person name="Helmstetter N."/>
            <person name="King M."/>
            <person name="Knapp S.J."/>
            <person name="Lai Z."/>
            <person name="Le Paslier M.C."/>
            <person name="Lippi Y."/>
            <person name="Lorenzon L."/>
            <person name="Mandel J.R."/>
            <person name="Marage G."/>
            <person name="Marchand G."/>
            <person name="Marquand E."/>
            <person name="Bret-Mestries E."/>
            <person name="Morien E."/>
            <person name="Nambeesan S."/>
            <person name="Nguyen T."/>
            <person name="Pegot-Espagnet P."/>
            <person name="Pouilly N."/>
            <person name="Raftis F."/>
            <person name="Sallet E."/>
            <person name="Schiex T."/>
            <person name="Thomas J."/>
            <person name="Vandecasteele C."/>
            <person name="Vares D."/>
            <person name="Vear F."/>
            <person name="Vautrin S."/>
            <person name="Crespi M."/>
            <person name="Mangin B."/>
            <person name="Burke J.M."/>
            <person name="Salse J."/>
            <person name="Munos S."/>
            <person name="Vincourt P."/>
            <person name="Rieseberg L.H."/>
            <person name="Langlade N.B."/>
        </authorList>
    </citation>
    <scope>NUCLEOTIDE SEQUENCE [LARGE SCALE GENOMIC DNA]</scope>
    <source>
        <strain evidence="2">cv. SF193</strain>
    </source>
</reference>